<evidence type="ECO:0000313" key="3">
    <source>
        <dbReference type="EMBL" id="MDT0266833.1"/>
    </source>
</evidence>
<dbReference type="Proteomes" id="UP001183410">
    <property type="component" value="Unassembled WGS sequence"/>
</dbReference>
<protein>
    <submittedName>
        <fullName evidence="3">Uncharacterized protein</fullName>
    </submittedName>
</protein>
<keyword evidence="2" id="KW-1133">Transmembrane helix</keyword>
<accession>A0ABU2JQ26</accession>
<proteinExistence type="predicted"/>
<organism evidence="3 4">
    <name type="scientific">Streptomyces chisholmiae</name>
    <dbReference type="NCBI Taxonomy" id="3075540"/>
    <lineage>
        <taxon>Bacteria</taxon>
        <taxon>Bacillati</taxon>
        <taxon>Actinomycetota</taxon>
        <taxon>Actinomycetes</taxon>
        <taxon>Kitasatosporales</taxon>
        <taxon>Streptomycetaceae</taxon>
        <taxon>Streptomyces</taxon>
    </lineage>
</organism>
<keyword evidence="2" id="KW-0812">Transmembrane</keyword>
<comment type="caution">
    <text evidence="3">The sequence shown here is derived from an EMBL/GenBank/DDBJ whole genome shotgun (WGS) entry which is preliminary data.</text>
</comment>
<feature type="compositionally biased region" description="Low complexity" evidence="1">
    <location>
        <begin position="19"/>
        <end position="30"/>
    </location>
</feature>
<keyword evidence="4" id="KW-1185">Reference proteome</keyword>
<reference evidence="4" key="1">
    <citation type="submission" date="2023-07" db="EMBL/GenBank/DDBJ databases">
        <title>30 novel species of actinomycetes from the DSMZ collection.</title>
        <authorList>
            <person name="Nouioui I."/>
        </authorList>
    </citation>
    <scope>NUCLEOTIDE SEQUENCE [LARGE SCALE GENOMIC DNA]</scope>
    <source>
        <strain evidence="4">DSM 44915</strain>
    </source>
</reference>
<evidence type="ECO:0000256" key="2">
    <source>
        <dbReference type="SAM" id="Phobius"/>
    </source>
</evidence>
<gene>
    <name evidence="3" type="ORF">RM844_11075</name>
</gene>
<evidence type="ECO:0000313" key="4">
    <source>
        <dbReference type="Proteomes" id="UP001183410"/>
    </source>
</evidence>
<feature type="compositionally biased region" description="Pro residues" evidence="1">
    <location>
        <begin position="32"/>
        <end position="59"/>
    </location>
</feature>
<keyword evidence="2" id="KW-0472">Membrane</keyword>
<dbReference type="EMBL" id="JAVREO010000005">
    <property type="protein sequence ID" value="MDT0266833.1"/>
    <property type="molecule type" value="Genomic_DNA"/>
</dbReference>
<dbReference type="RefSeq" id="WP_311666873.1">
    <property type="nucleotide sequence ID" value="NZ_JAVREO010000005.1"/>
</dbReference>
<name>A0ABU2JQ26_9ACTN</name>
<evidence type="ECO:0000256" key="1">
    <source>
        <dbReference type="SAM" id="MobiDB-lite"/>
    </source>
</evidence>
<feature type="transmembrane region" description="Helical" evidence="2">
    <location>
        <begin position="67"/>
        <end position="89"/>
    </location>
</feature>
<feature type="region of interest" description="Disordered" evidence="1">
    <location>
        <begin position="1"/>
        <end position="63"/>
    </location>
</feature>
<sequence>MSNYQQPPARQPGGPLPAHPGHGYPAQAGPGPNGPPGYGYPPGPGQRPGPAAHPGPPPPARRRRSGALLGLVLALVLIAGAVTAGVLLLGDDGDSGSDLAVHPELSELPFPDAGALRHEDGQEGMCLAVEELLAARGYALFGGSSAGDTIQCVLGAPGTSQLADGSHNLQAVVALTRGDGAAYDTYLATAERARENLADDTTFTFSELAGFPAGEEGFIDQNVWTGGPSGSATAAFRSGDDTFYLHISGSLVYLHSDTDSEPLTVETTRGELVDVVKTLAGDGATGEPLITPAELAEYPGLPELTEPLLPDGSGAESCAAVASVAERYSLGVEAESPNGGTLPSTQCAYAIGTEHPRFAEAGLPHYRIEVTQYDYGGAPEGLLPTEDLGRDLRGVIANEVDPFTESTEVTLGPLYALPVGESGYLVHTTEDSAYGNGIGTHLDAGYVIGERYVRIRLGGADWDSGDAMGFSEERLVELLGEVLTAMEG</sequence>